<dbReference type="PaxDb" id="4081-Solyc01g010200.2.1"/>
<evidence type="ECO:0000256" key="1">
    <source>
        <dbReference type="SAM" id="MobiDB-lite"/>
    </source>
</evidence>
<evidence type="ECO:0000313" key="2">
    <source>
        <dbReference type="EnsemblPlants" id="Solyc01g010200.3.1"/>
    </source>
</evidence>
<reference evidence="2" key="1">
    <citation type="journal article" date="2012" name="Nature">
        <title>The tomato genome sequence provides insights into fleshy fruit evolution.</title>
        <authorList>
            <consortium name="Tomato Genome Consortium"/>
        </authorList>
    </citation>
    <scope>NUCLEOTIDE SEQUENCE [LARGE SCALE GENOMIC DNA]</scope>
    <source>
        <strain evidence="2">cv. Heinz 1706</strain>
    </source>
</reference>
<name>A0A3Q7EAU6_SOLLC</name>
<proteinExistence type="predicted"/>
<dbReference type="AlphaFoldDB" id="A0A3Q7EAU6"/>
<dbReference type="Proteomes" id="UP000004994">
    <property type="component" value="Chromosome 1"/>
</dbReference>
<reference evidence="2" key="2">
    <citation type="submission" date="2019-01" db="UniProtKB">
        <authorList>
            <consortium name="EnsemblPlants"/>
        </authorList>
    </citation>
    <scope>IDENTIFICATION</scope>
    <source>
        <strain evidence="2">cv. Heinz 1706</strain>
    </source>
</reference>
<dbReference type="InParanoid" id="A0A3Q7EAU6"/>
<dbReference type="EnsemblPlants" id="Solyc01g010200.3.1">
    <property type="protein sequence ID" value="Solyc01g010200.3.1"/>
    <property type="gene ID" value="Solyc01g010200.3"/>
</dbReference>
<evidence type="ECO:0000313" key="3">
    <source>
        <dbReference type="Proteomes" id="UP000004994"/>
    </source>
</evidence>
<accession>A0A3Q7EAU6</accession>
<protein>
    <submittedName>
        <fullName evidence="2">Uncharacterized protein</fullName>
    </submittedName>
</protein>
<dbReference type="PANTHER" id="PTHR47481">
    <property type="match status" value="1"/>
</dbReference>
<feature type="region of interest" description="Disordered" evidence="1">
    <location>
        <begin position="1"/>
        <end position="22"/>
    </location>
</feature>
<dbReference type="OrthoDB" id="1304322at2759"/>
<dbReference type="Pfam" id="PF14223">
    <property type="entry name" value="Retrotran_gag_2"/>
    <property type="match status" value="1"/>
</dbReference>
<keyword evidence="3" id="KW-1185">Reference proteome</keyword>
<gene>
    <name evidence="2" type="primary">LOC101259868</name>
</gene>
<dbReference type="Gramene" id="Solyc01g010200.3.1">
    <property type="protein sequence ID" value="Solyc01g010200.3.1"/>
    <property type="gene ID" value="Solyc01g010200.3"/>
</dbReference>
<organism evidence="2">
    <name type="scientific">Solanum lycopersicum</name>
    <name type="common">Tomato</name>
    <name type="synonym">Lycopersicon esculentum</name>
    <dbReference type="NCBI Taxonomy" id="4081"/>
    <lineage>
        <taxon>Eukaryota</taxon>
        <taxon>Viridiplantae</taxon>
        <taxon>Streptophyta</taxon>
        <taxon>Embryophyta</taxon>
        <taxon>Tracheophyta</taxon>
        <taxon>Spermatophyta</taxon>
        <taxon>Magnoliopsida</taxon>
        <taxon>eudicotyledons</taxon>
        <taxon>Gunneridae</taxon>
        <taxon>Pentapetalae</taxon>
        <taxon>asterids</taxon>
        <taxon>lamiids</taxon>
        <taxon>Solanales</taxon>
        <taxon>Solanaceae</taxon>
        <taxon>Solanoideae</taxon>
        <taxon>Solaneae</taxon>
        <taxon>Solanum</taxon>
        <taxon>Solanum subgen. Lycopersicon</taxon>
    </lineage>
</organism>
<sequence>MSFRKDESNGSTNPDDDNNIKRTQLKIQFHATTKEDLENIESYVNKLKTIANSLAEINSPISDSDMVLQLLAGLPIQYLPIKNTISSKWPLPNFEDACSLVYMQEDILLKSQDEEKQSSSFISGENFDAAVNAIGSLSTVVGAVGVVASAGWKIWQAIARK</sequence>
<dbReference type="PANTHER" id="PTHR47481:SF22">
    <property type="entry name" value="RETROTRANSPOSON GAG DOMAIN-CONTAINING PROTEIN"/>
    <property type="match status" value="1"/>
</dbReference>